<evidence type="ECO:0000313" key="1">
    <source>
        <dbReference type="EMBL" id="ROQ53689.1"/>
    </source>
</evidence>
<gene>
    <name evidence="1" type="ORF">EDF85_1453</name>
</gene>
<dbReference type="AlphaFoldDB" id="A0A9X8HK32"/>
<dbReference type="RefSeq" id="WP_123752658.1">
    <property type="nucleotide sequence ID" value="NZ_RJUR01000011.1"/>
</dbReference>
<name>A0A9X8HK32_PSEPU</name>
<dbReference type="Proteomes" id="UP000269115">
    <property type="component" value="Unassembled WGS sequence"/>
</dbReference>
<sequence>MDDLQEKMAAGEPLMQQAMDAVRRYHEALELLAPAEDVECLRLEAESLMQAVSEYQLSALGGRPATRH</sequence>
<proteinExistence type="predicted"/>
<reference evidence="1 2" key="1">
    <citation type="submission" date="2018-11" db="EMBL/GenBank/DDBJ databases">
        <title>Genomic analyses of the natural microbiome of Caenorhabditis elegans.</title>
        <authorList>
            <person name="Samuel B."/>
        </authorList>
    </citation>
    <scope>NUCLEOTIDE SEQUENCE [LARGE SCALE GENOMIC DNA]</scope>
    <source>
        <strain evidence="1 2">BIGb0473</strain>
    </source>
</reference>
<comment type="caution">
    <text evidence="1">The sequence shown here is derived from an EMBL/GenBank/DDBJ whole genome shotgun (WGS) entry which is preliminary data.</text>
</comment>
<evidence type="ECO:0000313" key="2">
    <source>
        <dbReference type="Proteomes" id="UP000269115"/>
    </source>
</evidence>
<protein>
    <submittedName>
        <fullName evidence="1">Uncharacterized protein</fullName>
    </submittedName>
</protein>
<dbReference type="EMBL" id="RJUR01000011">
    <property type="protein sequence ID" value="ROQ53689.1"/>
    <property type="molecule type" value="Genomic_DNA"/>
</dbReference>
<accession>A0A9X8HK32</accession>
<organism evidence="1 2">
    <name type="scientific">Pseudomonas putida</name>
    <name type="common">Arthrobacter siderocapsulatus</name>
    <dbReference type="NCBI Taxonomy" id="303"/>
    <lineage>
        <taxon>Bacteria</taxon>
        <taxon>Pseudomonadati</taxon>
        <taxon>Pseudomonadota</taxon>
        <taxon>Gammaproteobacteria</taxon>
        <taxon>Pseudomonadales</taxon>
        <taxon>Pseudomonadaceae</taxon>
        <taxon>Pseudomonas</taxon>
    </lineage>
</organism>